<sequence>MSIAKLSDATSSTSDAQAIEMKVLCILLLPLAFWIEKAALTANPYQLRIFVTQSNKDIVISFLVWFLFSVPPFPCDKLDLTMILDRTESIGPSLFNKMKILAADLTDRYRGYANTENVFCCLNKPLNTYVIAVALGKEANAHRGVLDRTADEVIDWTLPKGERSSNDVLNDIMNRFDFERCDGSQPGFLTIEKFGCFSTEYTDSRKNRQPAMESIENSNCWLLSNTSLQRREAFERCAWCCWKLGHKYFALDGDNGCSAASVAWKIYQGGHPDSNDYCTEKRGGSNSNVVYYLKDCQAFGLENKAIADGKMSASSERNAHHSAKHGRLFSQRAWSAGIKDAEQWLEVDLSIMGNIVNRVGTQGSGDAEEWVTVYKLLYSYRNSPVRFKFAQRLDGNSDSNTVVYHKLKRRFLARYVRFQPLSWNVWPSMRVELYFCKPGTTAVEQEPLVSYIST</sequence>
<dbReference type="SUPFAM" id="SSF49785">
    <property type="entry name" value="Galactose-binding domain-like"/>
    <property type="match status" value="1"/>
</dbReference>
<dbReference type="InterPro" id="IPR000421">
    <property type="entry name" value="FA58C"/>
</dbReference>
<dbReference type="CDD" id="cd00057">
    <property type="entry name" value="FA58C"/>
    <property type="match status" value="1"/>
</dbReference>
<evidence type="ECO:0000313" key="3">
    <source>
        <dbReference type="Proteomes" id="UP001159427"/>
    </source>
</evidence>
<name>A0ABN8N704_9CNID</name>
<proteinExistence type="predicted"/>
<feature type="domain" description="F5/8 type C" evidence="1">
    <location>
        <begin position="296"/>
        <end position="436"/>
    </location>
</feature>
<dbReference type="SMART" id="SM00231">
    <property type="entry name" value="FA58C"/>
    <property type="match status" value="1"/>
</dbReference>
<dbReference type="InterPro" id="IPR008979">
    <property type="entry name" value="Galactose-bd-like_sf"/>
</dbReference>
<dbReference type="PANTHER" id="PTHR24543:SF325">
    <property type="entry name" value="F5_8 TYPE C DOMAIN-CONTAINING PROTEIN"/>
    <property type="match status" value="1"/>
</dbReference>
<dbReference type="Gene3D" id="2.60.120.260">
    <property type="entry name" value="Galactose-binding domain-like"/>
    <property type="match status" value="1"/>
</dbReference>
<keyword evidence="3" id="KW-1185">Reference proteome</keyword>
<dbReference type="SUPFAM" id="SSF53300">
    <property type="entry name" value="vWA-like"/>
    <property type="match status" value="1"/>
</dbReference>
<protein>
    <recommendedName>
        <fullName evidence="1">F5/8 type C domain-containing protein</fullName>
    </recommendedName>
</protein>
<evidence type="ECO:0000313" key="2">
    <source>
        <dbReference type="EMBL" id="CAH3044358.1"/>
    </source>
</evidence>
<comment type="caution">
    <text evidence="2">The sequence shown here is derived from an EMBL/GenBank/DDBJ whole genome shotgun (WGS) entry which is preliminary data.</text>
</comment>
<dbReference type="PROSITE" id="PS50022">
    <property type="entry name" value="FA58C_3"/>
    <property type="match status" value="1"/>
</dbReference>
<dbReference type="Proteomes" id="UP001159427">
    <property type="component" value="Unassembled WGS sequence"/>
</dbReference>
<accession>A0ABN8N704</accession>
<dbReference type="Pfam" id="PF00754">
    <property type="entry name" value="F5_F8_type_C"/>
    <property type="match status" value="1"/>
</dbReference>
<evidence type="ECO:0000259" key="1">
    <source>
        <dbReference type="PROSITE" id="PS50022"/>
    </source>
</evidence>
<dbReference type="EMBL" id="CALNXI010000756">
    <property type="protein sequence ID" value="CAH3044358.1"/>
    <property type="molecule type" value="Genomic_DNA"/>
</dbReference>
<reference evidence="2 3" key="1">
    <citation type="submission" date="2022-05" db="EMBL/GenBank/DDBJ databases">
        <authorList>
            <consortium name="Genoscope - CEA"/>
            <person name="William W."/>
        </authorList>
    </citation>
    <scope>NUCLEOTIDE SEQUENCE [LARGE SCALE GENOMIC DNA]</scope>
</reference>
<dbReference type="InterPro" id="IPR036465">
    <property type="entry name" value="vWFA_dom_sf"/>
</dbReference>
<gene>
    <name evidence="2" type="ORF">PEVE_00040787</name>
</gene>
<dbReference type="PANTHER" id="PTHR24543">
    <property type="entry name" value="MULTICOPPER OXIDASE-RELATED"/>
    <property type="match status" value="1"/>
</dbReference>
<organism evidence="2 3">
    <name type="scientific">Porites evermanni</name>
    <dbReference type="NCBI Taxonomy" id="104178"/>
    <lineage>
        <taxon>Eukaryota</taxon>
        <taxon>Metazoa</taxon>
        <taxon>Cnidaria</taxon>
        <taxon>Anthozoa</taxon>
        <taxon>Hexacorallia</taxon>
        <taxon>Scleractinia</taxon>
        <taxon>Fungiina</taxon>
        <taxon>Poritidae</taxon>
        <taxon>Porites</taxon>
    </lineage>
</organism>